<comment type="function">
    <text evidence="6 9">Participates actively in the response to hyperosmotic and heat shock by preventing the aggregation of stress-denatured proteins and by disaggregating proteins, also in an autonomous, DnaK-independent fashion. Unfolded proteins bind initially to DnaJ; upon interaction with the DnaJ-bound protein, DnaK hydrolyzes its bound ATP, resulting in the formation of a stable complex. GrpE releases ADP from DnaK; ATP binding to DnaK triggers the release of the substrate protein, thus completing the reaction cycle. Several rounds of ATP-dependent interactions between DnaJ, DnaK and GrpE are required for fully efficient folding. Also involved, together with DnaK and GrpE, in the DNA replication of plasmids through activation of initiation proteins.</text>
</comment>
<dbReference type="InterPro" id="IPR018253">
    <property type="entry name" value="DnaJ_domain_CS"/>
</dbReference>
<dbReference type="InterPro" id="IPR036869">
    <property type="entry name" value="J_dom_sf"/>
</dbReference>
<dbReference type="SMART" id="SM00271">
    <property type="entry name" value="DnaJ"/>
    <property type="match status" value="1"/>
</dbReference>
<dbReference type="FunFam" id="1.10.287.110:FF:000034">
    <property type="entry name" value="Chaperone protein DnaJ"/>
    <property type="match status" value="1"/>
</dbReference>
<dbReference type="CDD" id="cd10719">
    <property type="entry name" value="DnaJ_zf"/>
    <property type="match status" value="1"/>
</dbReference>
<feature type="repeat" description="CXXCXGXG motif" evidence="9">
    <location>
        <begin position="157"/>
        <end position="164"/>
    </location>
</feature>
<dbReference type="CDD" id="cd10747">
    <property type="entry name" value="DnaJ_C"/>
    <property type="match status" value="1"/>
</dbReference>
<dbReference type="InterPro" id="IPR002939">
    <property type="entry name" value="DnaJ_C"/>
</dbReference>
<evidence type="ECO:0000259" key="11">
    <source>
        <dbReference type="PROSITE" id="PS50076"/>
    </source>
</evidence>
<evidence type="ECO:0000313" key="14">
    <source>
        <dbReference type="Proteomes" id="UP000077469"/>
    </source>
</evidence>
<dbReference type="PROSITE" id="PS50076">
    <property type="entry name" value="DNAJ_2"/>
    <property type="match status" value="1"/>
</dbReference>
<keyword evidence="9" id="KW-0346">Stress response</keyword>
<evidence type="ECO:0000256" key="5">
    <source>
        <dbReference type="ARBA" id="ARBA00023186"/>
    </source>
</evidence>
<dbReference type="PROSITE" id="PS51188">
    <property type="entry name" value="ZF_CR"/>
    <property type="match status" value="1"/>
</dbReference>
<dbReference type="PaxDb" id="1123384-AJ81_03045"/>
<dbReference type="GO" id="GO:0005524">
    <property type="term" value="F:ATP binding"/>
    <property type="evidence" value="ECO:0007669"/>
    <property type="project" value="InterPro"/>
</dbReference>
<dbReference type="HAMAP" id="MF_01152">
    <property type="entry name" value="DnaJ"/>
    <property type="match status" value="1"/>
</dbReference>
<keyword evidence="1 9" id="KW-0479">Metal-binding</keyword>
<dbReference type="Gene3D" id="1.10.287.110">
    <property type="entry name" value="DnaJ domain"/>
    <property type="match status" value="1"/>
</dbReference>
<feature type="binding site" evidence="9">
    <location>
        <position position="177"/>
    </location>
    <ligand>
        <name>Zn(2+)</name>
        <dbReference type="ChEBI" id="CHEBI:29105"/>
        <label>2</label>
    </ligand>
</feature>
<feature type="binding site" evidence="9">
    <location>
        <position position="217"/>
    </location>
    <ligand>
        <name>Zn(2+)</name>
        <dbReference type="ChEBI" id="CHEBI:29105"/>
        <label>1</label>
    </ligand>
</feature>
<keyword evidence="9" id="KW-0963">Cytoplasm</keyword>
<dbReference type="GO" id="GO:0051082">
    <property type="term" value="F:unfolded protein binding"/>
    <property type="evidence" value="ECO:0007669"/>
    <property type="project" value="UniProtKB-UniRule"/>
</dbReference>
<dbReference type="Pfam" id="PF01556">
    <property type="entry name" value="DnaJ_C"/>
    <property type="match status" value="1"/>
</dbReference>
<proteinExistence type="inferred from homology"/>
<evidence type="ECO:0000256" key="10">
    <source>
        <dbReference type="PROSITE-ProRule" id="PRU00546"/>
    </source>
</evidence>
<dbReference type="SUPFAM" id="SSF49493">
    <property type="entry name" value="HSP40/DnaJ peptide-binding domain"/>
    <property type="match status" value="2"/>
</dbReference>
<evidence type="ECO:0000256" key="4">
    <source>
        <dbReference type="ARBA" id="ARBA00022833"/>
    </source>
</evidence>
<dbReference type="GO" id="GO:0042026">
    <property type="term" value="P:protein refolding"/>
    <property type="evidence" value="ECO:0007669"/>
    <property type="project" value="TreeGrafter"/>
</dbReference>
<feature type="repeat" description="CXXCXGXG motif" evidence="9">
    <location>
        <begin position="174"/>
        <end position="181"/>
    </location>
</feature>
<evidence type="ECO:0000256" key="9">
    <source>
        <dbReference type="HAMAP-Rule" id="MF_01152"/>
    </source>
</evidence>
<comment type="subunit">
    <text evidence="9">Homodimer.</text>
</comment>
<keyword evidence="9" id="KW-0235">DNA replication</keyword>
<dbReference type="GO" id="GO:0005737">
    <property type="term" value="C:cytoplasm"/>
    <property type="evidence" value="ECO:0007669"/>
    <property type="project" value="UniProtKB-SubCell"/>
</dbReference>
<dbReference type="OrthoDB" id="9779889at2"/>
<dbReference type="NCBIfam" id="NF010875">
    <property type="entry name" value="PRK14282.1"/>
    <property type="match status" value="1"/>
</dbReference>
<dbReference type="SUPFAM" id="SSF57938">
    <property type="entry name" value="DnaJ/Hsp40 cysteine-rich domain"/>
    <property type="match status" value="1"/>
</dbReference>
<dbReference type="PRINTS" id="PR00625">
    <property type="entry name" value="JDOMAIN"/>
</dbReference>
<dbReference type="Pfam" id="PF00684">
    <property type="entry name" value="DnaJ_CXXCXGXG"/>
    <property type="match status" value="1"/>
</dbReference>
<feature type="binding site" evidence="9">
    <location>
        <position position="214"/>
    </location>
    <ligand>
        <name>Zn(2+)</name>
        <dbReference type="ChEBI" id="CHEBI:29105"/>
        <label>1</label>
    </ligand>
</feature>
<dbReference type="Pfam" id="PF00226">
    <property type="entry name" value="DnaJ"/>
    <property type="match status" value="1"/>
</dbReference>
<dbReference type="PROSITE" id="PS00636">
    <property type="entry name" value="DNAJ_1"/>
    <property type="match status" value="1"/>
</dbReference>
<dbReference type="GO" id="GO:0009408">
    <property type="term" value="P:response to heat"/>
    <property type="evidence" value="ECO:0007669"/>
    <property type="project" value="InterPro"/>
</dbReference>
<keyword evidence="2 9" id="KW-0677">Repeat</keyword>
<evidence type="ECO:0000256" key="2">
    <source>
        <dbReference type="ARBA" id="ARBA00022737"/>
    </source>
</evidence>
<dbReference type="KEGG" id="phy:AJ81_03045"/>
<name>A0A0X1KPY6_9THEM</name>
<feature type="zinc finger region" description="CR-type" evidence="10">
    <location>
        <begin position="144"/>
        <end position="226"/>
    </location>
</feature>
<dbReference type="InterPro" id="IPR036410">
    <property type="entry name" value="HSP_DnaJ_Cys-rich_dom_sf"/>
</dbReference>
<sequence>MPRQYKDYYAILGVPRDASEEEIKKAYKKLIKQWHPDLHPENKKQAEEKFKEIQEAYEVLSDPQKRAMYDRFGYVGEHEFSQQTSSTTFEDIFRDFESFFGRDVFDIFFGDRGSTQEAQRTARRRAGEDISVTVEIDFIESLLGKQMPIEYDRYEVCDHCHGDGIEPGSGYQTCPRCHGSGILREERRSIFGVFVSTRTCPTCGGTGRVVKERCHICGGTGRLKKKVRTTVNIPAGVMDGTRLKIEAGGNAGYNGGPYGDLYVIVHVRPDRRFKRQDDDIYTEITIDYLQAILGTTVRIDLPDGSSTMLRIPAGTQPGTVFRLRGEGAPSLRTAKRGDLYVTVNVKIPERLSMKEAQLLREIAKEKGIDVS</sequence>
<dbReference type="InterPro" id="IPR001623">
    <property type="entry name" value="DnaJ_domain"/>
</dbReference>
<dbReference type="Proteomes" id="UP000077469">
    <property type="component" value="Chromosome"/>
</dbReference>
<keyword evidence="4 9" id="KW-0862">Zinc</keyword>
<comment type="domain">
    <text evidence="9">The J domain is necessary and sufficient to stimulate DnaK ATPase activity. Zinc center 1 plays an important role in the autonomous, DnaK-independent chaperone activity of DnaJ. Zinc center 2 is essential for interaction with DnaK and for DnaJ activity.</text>
</comment>
<evidence type="ECO:0000256" key="8">
    <source>
        <dbReference type="ARBA" id="ARBA00067609"/>
    </source>
</evidence>
<evidence type="ECO:0000256" key="6">
    <source>
        <dbReference type="ARBA" id="ARBA00053423"/>
    </source>
</evidence>
<evidence type="ECO:0000256" key="1">
    <source>
        <dbReference type="ARBA" id="ARBA00022723"/>
    </source>
</evidence>
<comment type="similarity">
    <text evidence="7 9">Belongs to the DnaJ family.</text>
</comment>
<feature type="domain" description="J" evidence="11">
    <location>
        <begin position="7"/>
        <end position="73"/>
    </location>
</feature>
<evidence type="ECO:0000256" key="7">
    <source>
        <dbReference type="ARBA" id="ARBA00061004"/>
    </source>
</evidence>
<comment type="subcellular location">
    <subcellularLocation>
        <location evidence="9">Cytoplasm</location>
    </subcellularLocation>
</comment>
<reference evidence="13 14" key="1">
    <citation type="submission" date="2014-01" db="EMBL/GenBank/DDBJ databases">
        <title>Genome sequencing of Thermotog hypogea.</title>
        <authorList>
            <person name="Zhang X."/>
            <person name="Alvare G."/>
            <person name="Fristensky B."/>
            <person name="Chen L."/>
            <person name="Suen T."/>
            <person name="Chen Q."/>
            <person name="Ma K."/>
        </authorList>
    </citation>
    <scope>NUCLEOTIDE SEQUENCE [LARGE SCALE GENOMIC DNA]</scope>
    <source>
        <strain evidence="13 14">DSM 11164</strain>
    </source>
</reference>
<dbReference type="GO" id="GO:0031072">
    <property type="term" value="F:heat shock protein binding"/>
    <property type="evidence" value="ECO:0007669"/>
    <property type="project" value="InterPro"/>
</dbReference>
<protein>
    <recommendedName>
        <fullName evidence="8 9">Chaperone protein DnaJ</fullName>
    </recommendedName>
</protein>
<evidence type="ECO:0000259" key="12">
    <source>
        <dbReference type="PROSITE" id="PS51188"/>
    </source>
</evidence>
<feature type="binding site" evidence="9">
    <location>
        <position position="174"/>
    </location>
    <ligand>
        <name>Zn(2+)</name>
        <dbReference type="ChEBI" id="CHEBI:29105"/>
        <label>2</label>
    </ligand>
</feature>
<dbReference type="Gene3D" id="2.10.230.10">
    <property type="entry name" value="Heat shock protein DnaJ, cysteine-rich domain"/>
    <property type="match status" value="1"/>
</dbReference>
<keyword evidence="5 9" id="KW-0143">Chaperone</keyword>
<dbReference type="SUPFAM" id="SSF46565">
    <property type="entry name" value="Chaperone J-domain"/>
    <property type="match status" value="1"/>
</dbReference>
<gene>
    <name evidence="9" type="primary">dnaJ</name>
    <name evidence="13" type="ORF">AJ81_03045</name>
</gene>
<dbReference type="EMBL" id="CP007141">
    <property type="protein sequence ID" value="AJC73356.1"/>
    <property type="molecule type" value="Genomic_DNA"/>
</dbReference>
<feature type="repeat" description="CXXCXGXG motif" evidence="9">
    <location>
        <begin position="214"/>
        <end position="221"/>
    </location>
</feature>
<dbReference type="FunFam" id="2.10.230.10:FF:000002">
    <property type="entry name" value="Molecular chaperone DnaJ"/>
    <property type="match status" value="1"/>
</dbReference>
<feature type="binding site" evidence="9">
    <location>
        <position position="200"/>
    </location>
    <ligand>
        <name>Zn(2+)</name>
        <dbReference type="ChEBI" id="CHEBI:29105"/>
        <label>2</label>
    </ligand>
</feature>
<dbReference type="STRING" id="1123384.AJ81_03045"/>
<dbReference type="PANTHER" id="PTHR43096:SF52">
    <property type="entry name" value="DNAJ HOMOLOG 1, MITOCHONDRIAL-RELATED"/>
    <property type="match status" value="1"/>
</dbReference>
<keyword evidence="3 9" id="KW-0863">Zinc-finger</keyword>
<dbReference type="GO" id="GO:0008270">
    <property type="term" value="F:zinc ion binding"/>
    <property type="evidence" value="ECO:0007669"/>
    <property type="project" value="UniProtKB-UniRule"/>
</dbReference>
<dbReference type="PATRIC" id="fig|1123384.7.peg.597"/>
<dbReference type="CDD" id="cd06257">
    <property type="entry name" value="DnaJ"/>
    <property type="match status" value="1"/>
</dbReference>
<dbReference type="InterPro" id="IPR001305">
    <property type="entry name" value="HSP_DnaJ_Cys-rich_dom"/>
</dbReference>
<evidence type="ECO:0000313" key="13">
    <source>
        <dbReference type="EMBL" id="AJC73356.1"/>
    </source>
</evidence>
<comment type="cofactor">
    <cofactor evidence="9">
        <name>Zn(2+)</name>
        <dbReference type="ChEBI" id="CHEBI:29105"/>
    </cofactor>
    <text evidence="9">Binds 2 Zn(2+) ions per monomer.</text>
</comment>
<evidence type="ECO:0000256" key="3">
    <source>
        <dbReference type="ARBA" id="ARBA00022771"/>
    </source>
</evidence>
<dbReference type="GO" id="GO:0006260">
    <property type="term" value="P:DNA replication"/>
    <property type="evidence" value="ECO:0007669"/>
    <property type="project" value="UniProtKB-KW"/>
</dbReference>
<keyword evidence="14" id="KW-1185">Reference proteome</keyword>
<organism evidence="13 14">
    <name type="scientific">Pseudothermotoga hypogea DSM 11164 = NBRC 106472</name>
    <dbReference type="NCBI Taxonomy" id="1123384"/>
    <lineage>
        <taxon>Bacteria</taxon>
        <taxon>Thermotogati</taxon>
        <taxon>Thermotogota</taxon>
        <taxon>Thermotogae</taxon>
        <taxon>Thermotogales</taxon>
        <taxon>Thermotogaceae</taxon>
        <taxon>Pseudothermotoga</taxon>
    </lineage>
</organism>
<accession>A0A0X1KPY6</accession>
<dbReference type="AlphaFoldDB" id="A0A0X1KPY6"/>
<dbReference type="NCBIfam" id="TIGR02349">
    <property type="entry name" value="DnaJ_bact"/>
    <property type="match status" value="1"/>
</dbReference>
<feature type="binding site" evidence="9">
    <location>
        <position position="160"/>
    </location>
    <ligand>
        <name>Zn(2+)</name>
        <dbReference type="ChEBI" id="CHEBI:29105"/>
        <label>1</label>
    </ligand>
</feature>
<feature type="binding site" evidence="9">
    <location>
        <position position="203"/>
    </location>
    <ligand>
        <name>Zn(2+)</name>
        <dbReference type="ChEBI" id="CHEBI:29105"/>
        <label>2</label>
    </ligand>
</feature>
<dbReference type="PANTHER" id="PTHR43096">
    <property type="entry name" value="DNAJ HOMOLOG 1, MITOCHONDRIAL-RELATED"/>
    <property type="match status" value="1"/>
</dbReference>
<dbReference type="FunFam" id="2.60.260.20:FF:000005">
    <property type="entry name" value="Chaperone protein dnaJ 1, mitochondrial"/>
    <property type="match status" value="1"/>
</dbReference>
<feature type="binding site" evidence="9">
    <location>
        <position position="157"/>
    </location>
    <ligand>
        <name>Zn(2+)</name>
        <dbReference type="ChEBI" id="CHEBI:29105"/>
        <label>1</label>
    </ligand>
</feature>
<dbReference type="InterPro" id="IPR008971">
    <property type="entry name" value="HSP40/DnaJ_pept-bd"/>
</dbReference>
<dbReference type="NCBIfam" id="NF008035">
    <property type="entry name" value="PRK10767.1"/>
    <property type="match status" value="1"/>
</dbReference>
<dbReference type="Gene3D" id="2.60.260.20">
    <property type="entry name" value="Urease metallochaperone UreE, N-terminal domain"/>
    <property type="match status" value="2"/>
</dbReference>
<feature type="domain" description="CR-type" evidence="12">
    <location>
        <begin position="144"/>
        <end position="226"/>
    </location>
</feature>
<feature type="repeat" description="CXXCXGXG motif" evidence="9">
    <location>
        <begin position="200"/>
        <end position="207"/>
    </location>
</feature>
<dbReference type="InterPro" id="IPR012724">
    <property type="entry name" value="DnaJ"/>
</dbReference>
<dbReference type="RefSeq" id="WP_031503957.1">
    <property type="nucleotide sequence ID" value="NC_022795.1"/>
</dbReference>